<evidence type="ECO:0000259" key="14">
    <source>
        <dbReference type="Pfam" id="PF07504"/>
    </source>
</evidence>
<dbReference type="Pfam" id="PF02128">
    <property type="entry name" value="Peptidase_M36"/>
    <property type="match status" value="1"/>
</dbReference>
<evidence type="ECO:0000256" key="7">
    <source>
        <dbReference type="ARBA" id="ARBA00022729"/>
    </source>
</evidence>
<dbReference type="Gene3D" id="3.10.170.10">
    <property type="match status" value="1"/>
</dbReference>
<evidence type="ECO:0000256" key="1">
    <source>
        <dbReference type="ARBA" id="ARBA00001947"/>
    </source>
</evidence>
<dbReference type="Pfam" id="PF07504">
    <property type="entry name" value="FTP"/>
    <property type="match status" value="1"/>
</dbReference>
<evidence type="ECO:0000256" key="10">
    <source>
        <dbReference type="ARBA" id="ARBA00023049"/>
    </source>
</evidence>
<dbReference type="Proteomes" id="UP000305398">
    <property type="component" value="Chromosome"/>
</dbReference>
<dbReference type="AlphaFoldDB" id="A0A5B7ZZE4"/>
<dbReference type="Pfam" id="PF02225">
    <property type="entry name" value="PA"/>
    <property type="match status" value="1"/>
</dbReference>
<evidence type="ECO:0000256" key="12">
    <source>
        <dbReference type="SAM" id="SignalP"/>
    </source>
</evidence>
<dbReference type="OrthoDB" id="5377264at2"/>
<evidence type="ECO:0000256" key="5">
    <source>
        <dbReference type="ARBA" id="ARBA00022670"/>
    </source>
</evidence>
<dbReference type="NCBIfam" id="TIGR04183">
    <property type="entry name" value="Por_Secre_tail"/>
    <property type="match status" value="1"/>
</dbReference>
<feature type="domain" description="FTP" evidence="14">
    <location>
        <begin position="58"/>
        <end position="105"/>
    </location>
</feature>
<evidence type="ECO:0000256" key="11">
    <source>
        <dbReference type="ARBA" id="ARBA00023145"/>
    </source>
</evidence>
<keyword evidence="7 12" id="KW-0732">Signal</keyword>
<keyword evidence="11" id="KW-0865">Zymogen</keyword>
<dbReference type="NCBIfam" id="NF038113">
    <property type="entry name" value="T9SSA_dep_M36"/>
    <property type="match status" value="1"/>
</dbReference>
<dbReference type="RefSeq" id="WP_139515767.1">
    <property type="nucleotide sequence ID" value="NZ_CP040896.1"/>
</dbReference>
<comment type="cofactor">
    <cofactor evidence="1">
        <name>Zn(2+)</name>
        <dbReference type="ChEBI" id="CHEBI:29105"/>
    </cofactor>
</comment>
<dbReference type="InterPro" id="IPR003137">
    <property type="entry name" value="PA_domain"/>
</dbReference>
<dbReference type="PANTHER" id="PTHR33478:SF1">
    <property type="entry name" value="EXTRACELLULAR METALLOPROTEINASE MEP"/>
    <property type="match status" value="1"/>
</dbReference>
<feature type="domain" description="Secretion system C-terminal sorting" evidence="15">
    <location>
        <begin position="801"/>
        <end position="878"/>
    </location>
</feature>
<evidence type="ECO:0000256" key="6">
    <source>
        <dbReference type="ARBA" id="ARBA00022723"/>
    </source>
</evidence>
<sequence>MPLNFTTARYRALALAMLLSWPLATQAQDASVQRAIRYLESKRAALGLTEADVRDPFVTDSYTDAHNGVSHVYLRQRYQGLEVIGTEMNLNFDRNGNLLSQGGKFQPNLAQAVRSTSAALTAQDATASAARSVGLAPSALRQAQPATANRGPVLSDPTISAREIPTKQVYILQPNGQVKLAWDVAFMPPGGDHYWNMQVDAGTGAVLNKNDWTTQEKAPTLSLKAAYNGTPWLQGAPAASGDDTPAKPAATATYNVYPIPVESPTYGARSVLTSPANAAASPFGWHDIDGGSGPKYTITRGNNVYAYEDRAGQNKAGYSPDGGASLNFNFALDNTKSPLINQDANITNLFYINNIMHDVSFQYGFDEVSGNFQFKNYTDKGLADDDVQAEAQDGGGVRNANFSAPPDNYNPVMQMYIWPRPAIADLTVTQPSTIAGSYVGVQAEFGKSFPTTTPIAGNLVLANDGTNTPNSGCATFTNVAEITGNIAVVDRTSSCKYTDQVKNAQAAGATAVIIVCNEPDVLYYVTGARTDTAGIKIPSMMIYQADGQKIKNQLTAGTPVKGSVLFRSQAAARDGDLDNGIMAHEYTHGISIRLTGGPANSSCLNNKEQMGEGWSDFVGLWMTTRPTDKGETGRAVGNYVLAAPTTGTGIRNKLYSTDFSINNHTYAEVGPVYTETHDVGEVWASVLWDLNWAMIGRYGYDADLYKGTGGNNKTMQLVIDGMKLQPCKPGFLDGRDAILKADQADYGGANQALIWRVFARRGMGSDAVQGSSDDLNDNKAGFAEPAALATKTALDESSLELYPNPANNELTIRSFARSASPVQITVLTAMGRTVSSTTASATKASQDGVRVNTQALAAGVYIVRLTTSEGTVTRKLVVQH</sequence>
<name>A0A5B7ZZE4_9BACT</name>
<accession>A0A5B7ZZE4</accession>
<dbReference type="GO" id="GO:0004222">
    <property type="term" value="F:metalloendopeptidase activity"/>
    <property type="evidence" value="ECO:0007669"/>
    <property type="project" value="InterPro"/>
</dbReference>
<comment type="subcellular location">
    <subcellularLocation>
        <location evidence="2">Secreted</location>
    </subcellularLocation>
</comment>
<comment type="similarity">
    <text evidence="3">Belongs to the peptidase M36 family.</text>
</comment>
<dbReference type="SUPFAM" id="SSF52025">
    <property type="entry name" value="PA domain"/>
    <property type="match status" value="1"/>
</dbReference>
<dbReference type="SUPFAM" id="SSF55486">
    <property type="entry name" value="Metalloproteases ('zincins'), catalytic domain"/>
    <property type="match status" value="1"/>
</dbReference>
<organism evidence="16 17">
    <name type="scientific">Hymenobacter jejuensis</name>
    <dbReference type="NCBI Taxonomy" id="2502781"/>
    <lineage>
        <taxon>Bacteria</taxon>
        <taxon>Pseudomonadati</taxon>
        <taxon>Bacteroidota</taxon>
        <taxon>Cytophagia</taxon>
        <taxon>Cytophagales</taxon>
        <taxon>Hymenobacteraceae</taxon>
        <taxon>Hymenobacter</taxon>
    </lineage>
</organism>
<evidence type="ECO:0000256" key="9">
    <source>
        <dbReference type="ARBA" id="ARBA00022833"/>
    </source>
</evidence>
<feature type="domain" description="PA" evidence="13">
    <location>
        <begin position="457"/>
        <end position="550"/>
    </location>
</feature>
<dbReference type="Gene3D" id="3.50.30.30">
    <property type="match status" value="1"/>
</dbReference>
<proteinExistence type="inferred from homology"/>
<dbReference type="InterPro" id="IPR026444">
    <property type="entry name" value="Secre_tail"/>
</dbReference>
<dbReference type="GO" id="GO:0008270">
    <property type="term" value="F:zinc ion binding"/>
    <property type="evidence" value="ECO:0007669"/>
    <property type="project" value="InterPro"/>
</dbReference>
<evidence type="ECO:0000313" key="16">
    <source>
        <dbReference type="EMBL" id="QDA60591.1"/>
    </source>
</evidence>
<keyword evidence="5" id="KW-0645">Protease</keyword>
<dbReference type="InterPro" id="IPR027268">
    <property type="entry name" value="Peptidase_M4/M1_CTD_sf"/>
</dbReference>
<evidence type="ECO:0000256" key="2">
    <source>
        <dbReference type="ARBA" id="ARBA00004613"/>
    </source>
</evidence>
<evidence type="ECO:0000259" key="15">
    <source>
        <dbReference type="Pfam" id="PF18962"/>
    </source>
</evidence>
<dbReference type="GO" id="GO:0005615">
    <property type="term" value="C:extracellular space"/>
    <property type="evidence" value="ECO:0007669"/>
    <property type="project" value="InterPro"/>
</dbReference>
<evidence type="ECO:0000259" key="13">
    <source>
        <dbReference type="Pfam" id="PF02225"/>
    </source>
</evidence>
<keyword evidence="6" id="KW-0479">Metal-binding</keyword>
<keyword evidence="8" id="KW-0378">Hydrolase</keyword>
<dbReference type="Gene3D" id="3.10.450.490">
    <property type="match status" value="1"/>
</dbReference>
<feature type="signal peptide" evidence="12">
    <location>
        <begin position="1"/>
        <end position="27"/>
    </location>
</feature>
<dbReference type="InterPro" id="IPR001842">
    <property type="entry name" value="Peptidase_M36"/>
</dbReference>
<keyword evidence="4" id="KW-0964">Secreted</keyword>
<dbReference type="CDD" id="cd04818">
    <property type="entry name" value="PA_subtilisin_1"/>
    <property type="match status" value="1"/>
</dbReference>
<reference evidence="16 17" key="1">
    <citation type="submission" date="2019-06" db="EMBL/GenBank/DDBJ databases">
        <authorList>
            <person name="Srinivasan S."/>
        </authorList>
    </citation>
    <scope>NUCLEOTIDE SEQUENCE [LARGE SCALE GENOMIC DNA]</scope>
    <source>
        <strain evidence="16 17">17J68-5</strain>
    </source>
</reference>
<dbReference type="PANTHER" id="PTHR33478">
    <property type="entry name" value="EXTRACELLULAR METALLOPROTEINASE MEP"/>
    <property type="match status" value="1"/>
</dbReference>
<dbReference type="InterPro" id="IPR011096">
    <property type="entry name" value="FTP_domain"/>
</dbReference>
<keyword evidence="10" id="KW-0482">Metalloprotease</keyword>
<protein>
    <submittedName>
        <fullName evidence="16">T9SS type A sorting domain-containing protein</fullName>
    </submittedName>
</protein>
<gene>
    <name evidence="16" type="ORF">FHG12_10955</name>
</gene>
<dbReference type="GO" id="GO:0006508">
    <property type="term" value="P:proteolysis"/>
    <property type="evidence" value="ECO:0007669"/>
    <property type="project" value="UniProtKB-KW"/>
</dbReference>
<feature type="chain" id="PRO_5023003555" evidence="12">
    <location>
        <begin position="28"/>
        <end position="880"/>
    </location>
</feature>
<dbReference type="InterPro" id="IPR050371">
    <property type="entry name" value="Fungal_virulence_M36"/>
</dbReference>
<evidence type="ECO:0000256" key="3">
    <source>
        <dbReference type="ARBA" id="ARBA00006006"/>
    </source>
</evidence>
<dbReference type="Gene3D" id="1.10.390.10">
    <property type="entry name" value="Neutral Protease Domain 2"/>
    <property type="match status" value="1"/>
</dbReference>
<dbReference type="KEGG" id="hyj:FHG12_10955"/>
<evidence type="ECO:0000313" key="17">
    <source>
        <dbReference type="Proteomes" id="UP000305398"/>
    </source>
</evidence>
<keyword evidence="9" id="KW-0862">Zinc</keyword>
<evidence type="ECO:0000256" key="8">
    <source>
        <dbReference type="ARBA" id="ARBA00022801"/>
    </source>
</evidence>
<keyword evidence="17" id="KW-1185">Reference proteome</keyword>
<dbReference type="EMBL" id="CP040896">
    <property type="protein sequence ID" value="QDA60591.1"/>
    <property type="molecule type" value="Genomic_DNA"/>
</dbReference>
<dbReference type="Pfam" id="PF18962">
    <property type="entry name" value="Por_Secre_tail"/>
    <property type="match status" value="1"/>
</dbReference>
<evidence type="ECO:0000256" key="4">
    <source>
        <dbReference type="ARBA" id="ARBA00022525"/>
    </source>
</evidence>
<dbReference type="InterPro" id="IPR046450">
    <property type="entry name" value="PA_dom_sf"/>
</dbReference>
<dbReference type="CDD" id="cd09596">
    <property type="entry name" value="M36"/>
    <property type="match status" value="1"/>
</dbReference>